<dbReference type="PANTHER" id="PTHR35357">
    <property type="entry name" value="OS02G0537100 PROTEIN"/>
    <property type="match status" value="1"/>
</dbReference>
<dbReference type="Gene3D" id="1.20.140.40">
    <property type="entry name" value="Invertase/pectin methylesterase inhibitor family protein"/>
    <property type="match status" value="1"/>
</dbReference>
<dbReference type="SUPFAM" id="SSF101148">
    <property type="entry name" value="Plant invertase/pectin methylesterase inhibitor"/>
    <property type="match status" value="1"/>
</dbReference>
<feature type="non-terminal residue" evidence="7">
    <location>
        <position position="1"/>
    </location>
</feature>
<feature type="chain" id="PRO_5036370726" description="Pectinesterase inhibitor domain-containing protein" evidence="4">
    <location>
        <begin position="24"/>
        <end position="164"/>
    </location>
</feature>
<evidence type="ECO:0008006" key="9">
    <source>
        <dbReference type="Google" id="ProtNLM"/>
    </source>
</evidence>
<dbReference type="NCBIfam" id="TIGR01614">
    <property type="entry name" value="PME_inhib"/>
    <property type="match status" value="1"/>
</dbReference>
<dbReference type="EMBL" id="RWGY01000029">
    <property type="protein sequence ID" value="TVU17821.1"/>
    <property type="molecule type" value="Genomic_DNA"/>
</dbReference>
<evidence type="ECO:0000256" key="1">
    <source>
        <dbReference type="ARBA" id="ARBA00022729"/>
    </source>
</evidence>
<comment type="caution">
    <text evidence="7">The sequence shown here is derived from an EMBL/GenBank/DDBJ whole genome shotgun (WGS) entry which is preliminary data.</text>
</comment>
<comment type="similarity">
    <text evidence="3">Belongs to the PMEI family.</text>
</comment>
<proteinExistence type="inferred from homology"/>
<dbReference type="EMBL" id="RWGY01000029">
    <property type="protein sequence ID" value="TVU17825.1"/>
    <property type="molecule type" value="Genomic_DNA"/>
</dbReference>
<evidence type="ECO:0000313" key="5">
    <source>
        <dbReference type="EMBL" id="TVU17820.1"/>
    </source>
</evidence>
<evidence type="ECO:0000313" key="7">
    <source>
        <dbReference type="EMBL" id="TVU17825.1"/>
    </source>
</evidence>
<evidence type="ECO:0000256" key="4">
    <source>
        <dbReference type="SAM" id="SignalP"/>
    </source>
</evidence>
<keyword evidence="1 4" id="KW-0732">Signal</keyword>
<dbReference type="Proteomes" id="UP000324897">
    <property type="component" value="Chromosome 7"/>
</dbReference>
<gene>
    <name evidence="5" type="ORF">EJB05_33879</name>
    <name evidence="6" type="ORF">EJB05_33880</name>
    <name evidence="7" type="ORF">EJB05_33885</name>
</gene>
<evidence type="ECO:0000313" key="6">
    <source>
        <dbReference type="EMBL" id="TVU17821.1"/>
    </source>
</evidence>
<dbReference type="EMBL" id="RWGY01000029">
    <property type="protein sequence ID" value="TVU17820.1"/>
    <property type="molecule type" value="Genomic_DNA"/>
</dbReference>
<dbReference type="InterPro" id="IPR035513">
    <property type="entry name" value="Invertase/methylesterase_inhib"/>
</dbReference>
<dbReference type="GO" id="GO:0004857">
    <property type="term" value="F:enzyme inhibitor activity"/>
    <property type="evidence" value="ECO:0007669"/>
    <property type="project" value="InterPro"/>
</dbReference>
<dbReference type="PANTHER" id="PTHR35357:SF1">
    <property type="entry name" value="OS05G0149000 PROTEIN"/>
    <property type="match status" value="1"/>
</dbReference>
<evidence type="ECO:0000256" key="2">
    <source>
        <dbReference type="ARBA" id="ARBA00023157"/>
    </source>
</evidence>
<organism evidence="7 8">
    <name type="scientific">Eragrostis curvula</name>
    <name type="common">weeping love grass</name>
    <dbReference type="NCBI Taxonomy" id="38414"/>
    <lineage>
        <taxon>Eukaryota</taxon>
        <taxon>Viridiplantae</taxon>
        <taxon>Streptophyta</taxon>
        <taxon>Embryophyta</taxon>
        <taxon>Tracheophyta</taxon>
        <taxon>Spermatophyta</taxon>
        <taxon>Magnoliopsida</taxon>
        <taxon>Liliopsida</taxon>
        <taxon>Poales</taxon>
        <taxon>Poaceae</taxon>
        <taxon>PACMAD clade</taxon>
        <taxon>Chloridoideae</taxon>
        <taxon>Eragrostideae</taxon>
        <taxon>Eragrostidinae</taxon>
        <taxon>Eragrostis</taxon>
    </lineage>
</organism>
<accession>A0A5J9U2Q7</accession>
<name>A0A5J9U2Q7_9POAL</name>
<dbReference type="OrthoDB" id="682129at2759"/>
<dbReference type="AlphaFoldDB" id="A0A5J9U2Q7"/>
<keyword evidence="8" id="KW-1185">Reference proteome</keyword>
<reference evidence="7 8" key="1">
    <citation type="journal article" date="2019" name="Sci. Rep.">
        <title>A high-quality genome of Eragrostis curvula grass provides insights into Poaceae evolution and supports new strategies to enhance forage quality.</title>
        <authorList>
            <person name="Carballo J."/>
            <person name="Santos B.A.C.M."/>
            <person name="Zappacosta D."/>
            <person name="Garbus I."/>
            <person name="Selva J.P."/>
            <person name="Gallo C.A."/>
            <person name="Diaz A."/>
            <person name="Albertini E."/>
            <person name="Caccamo M."/>
            <person name="Echenique V."/>
        </authorList>
    </citation>
    <scope>NUCLEOTIDE SEQUENCE [LARGE SCALE GENOMIC DNA]</scope>
    <source>
        <strain evidence="8">cv. Victoria</strain>
        <tissue evidence="7">Leaf</tissue>
    </source>
</reference>
<evidence type="ECO:0000256" key="3">
    <source>
        <dbReference type="ARBA" id="ARBA00038471"/>
    </source>
</evidence>
<sequence length="164" mass="16338">LAVAAVAVLAVAAFSGLPPVAEASIQSTCQAAAHDKRVDVPFCVSQFTAYHGAAEADAWGLAKTAALVGVNLSDDATFDLANGKVTPPPAKAAAAACTAAYDAVGLAFAEAADELGARRYAAASGKMAGVAAIARRCDVPALAKYSADCEKMAVIGIAITSLIK</sequence>
<dbReference type="InterPro" id="IPR006501">
    <property type="entry name" value="Pectinesterase_inhib_dom"/>
</dbReference>
<feature type="signal peptide" evidence="4">
    <location>
        <begin position="1"/>
        <end position="23"/>
    </location>
</feature>
<protein>
    <recommendedName>
        <fullName evidence="9">Pectinesterase inhibitor domain-containing protein</fullName>
    </recommendedName>
</protein>
<evidence type="ECO:0000313" key="8">
    <source>
        <dbReference type="Proteomes" id="UP000324897"/>
    </source>
</evidence>
<keyword evidence="2" id="KW-1015">Disulfide bond</keyword>